<dbReference type="PANTHER" id="PTHR35004:SF6">
    <property type="entry name" value="TRANSPOSASE"/>
    <property type="match status" value="1"/>
</dbReference>
<dbReference type="InterPro" id="IPR001584">
    <property type="entry name" value="Integrase_cat-core"/>
</dbReference>
<proteinExistence type="inferred from homology"/>
<dbReference type="OrthoDB" id="3193769at2"/>
<organism evidence="3 4">
    <name type="scientific">Proteiniborus ethanoligenes</name>
    <dbReference type="NCBI Taxonomy" id="415015"/>
    <lineage>
        <taxon>Bacteria</taxon>
        <taxon>Bacillati</taxon>
        <taxon>Bacillota</taxon>
        <taxon>Clostridia</taxon>
        <taxon>Eubacteriales</taxon>
        <taxon>Proteiniborus</taxon>
    </lineage>
</organism>
<sequence>MRKDVFNQLKLIKEDISVLNKSELARRFNCDRRTVDKYLNGTNAESRKPRDIKSKIDDFKEIIIDKVDNWGSNSMAVFKFIQKKGYDGGYHTVNNFIQNHKKEEIKKATIRFDTSPGLQAQVDWKESITIISRQGEIFEVNIFLMVLGYSRLKYLKLTVDRTQKTLFECLFQGFKYFGGVPKEILFDNMSTVVDRSKTTFKNVTINQDFKYFSIDAGFEVITCRPYRPETKGKVETLAKLVDRLTPYNEEFDSFDELENIVEVFNYEINNEISQATYEVPFIRFLKEKEYLNPLPPMDILLSYFHHEKEYKVSKESMIRYKGKKYSVPTSYIGKYLTVSEKDSELYIYYTKDLIACHKISEKILHYKIDHAKEILKSDALKHYSDEDIENFIEQNLKNMDIFLEE</sequence>
<dbReference type="STRING" id="415015.SAMN05660462_03059"/>
<evidence type="ECO:0000313" key="3">
    <source>
        <dbReference type="EMBL" id="SDZ40697.1"/>
    </source>
</evidence>
<name>A0A1H3SSL8_9FIRM</name>
<accession>A0A1H3SSL8</accession>
<gene>
    <name evidence="3" type="ORF">SAMN05660462_03059</name>
</gene>
<dbReference type="GO" id="GO:0003676">
    <property type="term" value="F:nucleic acid binding"/>
    <property type="evidence" value="ECO:0007669"/>
    <property type="project" value="InterPro"/>
</dbReference>
<dbReference type="EMBL" id="FNQE01000064">
    <property type="protein sequence ID" value="SDZ40697.1"/>
    <property type="molecule type" value="Genomic_DNA"/>
</dbReference>
<dbReference type="PROSITE" id="PS50994">
    <property type="entry name" value="INTEGRASE"/>
    <property type="match status" value="1"/>
</dbReference>
<evidence type="ECO:0000259" key="2">
    <source>
        <dbReference type="PROSITE" id="PS50994"/>
    </source>
</evidence>
<dbReference type="InterPro" id="IPR012337">
    <property type="entry name" value="RNaseH-like_sf"/>
</dbReference>
<dbReference type="RefSeq" id="WP_091733218.1">
    <property type="nucleotide sequence ID" value="NZ_FNQE01000064.1"/>
</dbReference>
<evidence type="ECO:0000256" key="1">
    <source>
        <dbReference type="ARBA" id="ARBA00009277"/>
    </source>
</evidence>
<reference evidence="3 4" key="1">
    <citation type="submission" date="2016-10" db="EMBL/GenBank/DDBJ databases">
        <authorList>
            <person name="de Groot N.N."/>
        </authorList>
    </citation>
    <scope>NUCLEOTIDE SEQUENCE [LARGE SCALE GENOMIC DNA]</scope>
    <source>
        <strain evidence="3 4">DSM 21650</strain>
    </source>
</reference>
<dbReference type="InterPro" id="IPR036397">
    <property type="entry name" value="RNaseH_sf"/>
</dbReference>
<dbReference type="PANTHER" id="PTHR35004">
    <property type="entry name" value="TRANSPOSASE RV3428C-RELATED"/>
    <property type="match status" value="1"/>
</dbReference>
<dbReference type="Proteomes" id="UP000198625">
    <property type="component" value="Unassembled WGS sequence"/>
</dbReference>
<keyword evidence="4" id="KW-1185">Reference proteome</keyword>
<dbReference type="GO" id="GO:0015074">
    <property type="term" value="P:DNA integration"/>
    <property type="evidence" value="ECO:0007669"/>
    <property type="project" value="InterPro"/>
</dbReference>
<dbReference type="Pfam" id="PF00665">
    <property type="entry name" value="rve"/>
    <property type="match status" value="1"/>
</dbReference>
<dbReference type="Pfam" id="PF22483">
    <property type="entry name" value="Mu-transpos_C_2"/>
    <property type="match status" value="1"/>
</dbReference>
<dbReference type="Gene3D" id="3.30.420.10">
    <property type="entry name" value="Ribonuclease H-like superfamily/Ribonuclease H"/>
    <property type="match status" value="1"/>
</dbReference>
<dbReference type="InterPro" id="IPR054353">
    <property type="entry name" value="IstA-like_C"/>
</dbReference>
<comment type="similarity">
    <text evidence="1">Belongs to the transposase IS21/IS408/IS1162 family.</text>
</comment>
<feature type="domain" description="Integrase catalytic" evidence="2">
    <location>
        <begin position="112"/>
        <end position="288"/>
    </location>
</feature>
<protein>
    <submittedName>
        <fullName evidence="3">Transposase</fullName>
    </submittedName>
</protein>
<dbReference type="SUPFAM" id="SSF53098">
    <property type="entry name" value="Ribonuclease H-like"/>
    <property type="match status" value="1"/>
</dbReference>
<dbReference type="NCBIfam" id="NF033546">
    <property type="entry name" value="transpos_IS21"/>
    <property type="match status" value="1"/>
</dbReference>
<evidence type="ECO:0000313" key="4">
    <source>
        <dbReference type="Proteomes" id="UP000198625"/>
    </source>
</evidence>
<dbReference type="AlphaFoldDB" id="A0A1H3SSL8"/>